<feature type="compositionally biased region" description="Basic and acidic residues" evidence="1">
    <location>
        <begin position="88"/>
        <end position="97"/>
    </location>
</feature>
<feature type="compositionally biased region" description="Polar residues" evidence="1">
    <location>
        <begin position="214"/>
        <end position="229"/>
    </location>
</feature>
<dbReference type="AlphaFoldDB" id="A0A1V9Z4W5"/>
<feature type="compositionally biased region" description="Acidic residues" evidence="1">
    <location>
        <begin position="230"/>
        <end position="252"/>
    </location>
</feature>
<reference evidence="2 3" key="1">
    <citation type="journal article" date="2014" name="Genome Biol. Evol.">
        <title>The secreted proteins of Achlya hypogyna and Thraustotheca clavata identify the ancestral oomycete secretome and reveal gene acquisitions by horizontal gene transfer.</title>
        <authorList>
            <person name="Misner I."/>
            <person name="Blouin N."/>
            <person name="Leonard G."/>
            <person name="Richards T.A."/>
            <person name="Lane C.E."/>
        </authorList>
    </citation>
    <scope>NUCLEOTIDE SEQUENCE [LARGE SCALE GENOMIC DNA]</scope>
    <source>
        <strain evidence="2 3">ATCC 48635</strain>
    </source>
</reference>
<dbReference type="STRING" id="1202772.A0A1V9Z4W5"/>
<evidence type="ECO:0000313" key="3">
    <source>
        <dbReference type="Proteomes" id="UP000243579"/>
    </source>
</evidence>
<dbReference type="Proteomes" id="UP000243579">
    <property type="component" value="Unassembled WGS sequence"/>
</dbReference>
<feature type="compositionally biased region" description="Low complexity" evidence="1">
    <location>
        <begin position="253"/>
        <end position="272"/>
    </location>
</feature>
<sequence length="572" mass="61965">MADDDPYNFTIDIPGKKPSVASRQPSKYDDSDDGNSDDGSEFVDDDSVSPPKANAKARSMPAKAAPVAKSNALDKAKNFLSKYSKPIGKPERRRVSLEDSDDDDASMDLSEDDKHKTSQPAKVANRGGLRDEPLVAPSRSKVTLDDISMDESQDEPPPVKREDPPKKVVQVAPIKPLDSSGSSVGDPPPFDNSSDDDDEVETSTTRETPTTTPAQVSSTAAYRSAPTVQDESDVYDDDIEEMEEESVVEDDAPNAPAVTTVVVSPSPVNEPAYDYSMEFSQDNEVQQPPPKEPSEDNYGDESFAASETPVAPPDEAVAYADESFQAASSSEEAEVPATAETYVEVAHNETPPSPPTVTLPALTSPPTPLVPVPVAAANIVDSKTLVPSATETRDEASHIPVVKPPRPCVTIVREYEFPARPKPEMRDASTQFTGNHVQIQADLGPQANVSAPAPEEPLPTPAPGVPEALPAALPPPLAQHAPQPMISASFMGSSVYRQQLQQIQLHIRRKRLETDRVLRETSPYRYTSYDETEKYVNLNRPRKLALWEALMKVDPSMSQETAMKIEALSKTA</sequence>
<evidence type="ECO:0000256" key="1">
    <source>
        <dbReference type="SAM" id="MobiDB-lite"/>
    </source>
</evidence>
<feature type="compositionally biased region" description="Low complexity" evidence="1">
    <location>
        <begin position="326"/>
        <end position="345"/>
    </location>
</feature>
<proteinExistence type="predicted"/>
<feature type="region of interest" description="Disordered" evidence="1">
    <location>
        <begin position="1"/>
        <end position="362"/>
    </location>
</feature>
<feature type="compositionally biased region" description="Pro residues" evidence="1">
    <location>
        <begin position="351"/>
        <end position="362"/>
    </location>
</feature>
<feature type="compositionally biased region" description="Acidic residues" evidence="1">
    <location>
        <begin position="30"/>
        <end position="47"/>
    </location>
</feature>
<feature type="compositionally biased region" description="Acidic residues" evidence="1">
    <location>
        <begin position="98"/>
        <end position="111"/>
    </location>
</feature>
<comment type="caution">
    <text evidence="2">The sequence shown here is derived from an EMBL/GenBank/DDBJ whole genome shotgun (WGS) entry which is preliminary data.</text>
</comment>
<protein>
    <submittedName>
        <fullName evidence="2">Uncharacterized protein</fullName>
    </submittedName>
</protein>
<name>A0A1V9Z4W5_ACHHY</name>
<feature type="compositionally biased region" description="Low complexity" evidence="1">
    <location>
        <begin position="202"/>
        <end position="213"/>
    </location>
</feature>
<gene>
    <name evidence="2" type="ORF">ACHHYP_03013</name>
</gene>
<dbReference type="OrthoDB" id="79812at2759"/>
<organism evidence="2 3">
    <name type="scientific">Achlya hypogyna</name>
    <name type="common">Oomycete</name>
    <name type="synonym">Protoachlya hypogyna</name>
    <dbReference type="NCBI Taxonomy" id="1202772"/>
    <lineage>
        <taxon>Eukaryota</taxon>
        <taxon>Sar</taxon>
        <taxon>Stramenopiles</taxon>
        <taxon>Oomycota</taxon>
        <taxon>Saprolegniomycetes</taxon>
        <taxon>Saprolegniales</taxon>
        <taxon>Achlyaceae</taxon>
        <taxon>Achlya</taxon>
    </lineage>
</organism>
<keyword evidence="3" id="KW-1185">Reference proteome</keyword>
<feature type="compositionally biased region" description="Basic and acidic residues" evidence="1">
    <location>
        <begin position="157"/>
        <end position="166"/>
    </location>
</feature>
<dbReference type="EMBL" id="JNBR01000433">
    <property type="protein sequence ID" value="OQR93001.1"/>
    <property type="molecule type" value="Genomic_DNA"/>
</dbReference>
<accession>A0A1V9Z4W5</accession>
<evidence type="ECO:0000313" key="2">
    <source>
        <dbReference type="EMBL" id="OQR93001.1"/>
    </source>
</evidence>
<feature type="compositionally biased region" description="Low complexity" evidence="1">
    <location>
        <begin position="176"/>
        <end position="185"/>
    </location>
</feature>